<dbReference type="EMBL" id="JABEBT010000105">
    <property type="protein sequence ID" value="KAF7632317.1"/>
    <property type="molecule type" value="Genomic_DNA"/>
</dbReference>
<keyword evidence="2" id="KW-1185">Reference proteome</keyword>
<evidence type="ECO:0000313" key="1">
    <source>
        <dbReference type="EMBL" id="KAF7632317.1"/>
    </source>
</evidence>
<dbReference type="OrthoDB" id="2119228at2759"/>
<comment type="caution">
    <text evidence="1">The sequence shown here is derived from an EMBL/GenBank/DDBJ whole genome shotgun (WGS) entry which is preliminary data.</text>
</comment>
<dbReference type="Proteomes" id="UP000605970">
    <property type="component" value="Unassembled WGS sequence"/>
</dbReference>
<evidence type="ECO:0000313" key="2">
    <source>
        <dbReference type="Proteomes" id="UP000605970"/>
    </source>
</evidence>
<sequence>MPTKYVSLYHQPHCCPSHLQYSLFYSQPLTKSRHSANEAILTLPNNPFHFRHRNSLQLSSDSFGFVGVSSIVPNPLRFVPGGGAILLRPEVVRKVCCPFRAFPPFFWGE</sequence>
<protein>
    <submittedName>
        <fullName evidence="1">Uncharacterized protein</fullName>
    </submittedName>
</protein>
<proteinExistence type="predicted"/>
<dbReference type="AlphaFoldDB" id="A0A8S9ZG88"/>
<reference evidence="1" key="1">
    <citation type="journal article" date="2020" name="Ecol. Evol.">
        <title>Genome structure and content of the rice root-knot nematode (Meloidogyne graminicola).</title>
        <authorList>
            <person name="Phan N.T."/>
            <person name="Danchin E.G.J."/>
            <person name="Klopp C."/>
            <person name="Perfus-Barbeoch L."/>
            <person name="Kozlowski D.K."/>
            <person name="Koutsovoulos G.D."/>
            <person name="Lopez-Roques C."/>
            <person name="Bouchez O."/>
            <person name="Zahm M."/>
            <person name="Besnard G."/>
            <person name="Bellafiore S."/>
        </authorList>
    </citation>
    <scope>NUCLEOTIDE SEQUENCE</scope>
    <source>
        <strain evidence="1">VN-18</strain>
    </source>
</reference>
<accession>A0A8S9ZG88</accession>
<organism evidence="1 2">
    <name type="scientific">Meloidogyne graminicola</name>
    <dbReference type="NCBI Taxonomy" id="189291"/>
    <lineage>
        <taxon>Eukaryota</taxon>
        <taxon>Metazoa</taxon>
        <taxon>Ecdysozoa</taxon>
        <taxon>Nematoda</taxon>
        <taxon>Chromadorea</taxon>
        <taxon>Rhabditida</taxon>
        <taxon>Tylenchina</taxon>
        <taxon>Tylenchomorpha</taxon>
        <taxon>Tylenchoidea</taxon>
        <taxon>Meloidogynidae</taxon>
        <taxon>Meloidogyninae</taxon>
        <taxon>Meloidogyne</taxon>
    </lineage>
</organism>
<gene>
    <name evidence="1" type="ORF">Mgra_00008241</name>
</gene>
<name>A0A8S9ZG88_9BILA</name>